<proteinExistence type="inferred from homology"/>
<dbReference type="SMART" id="SM00905">
    <property type="entry name" value="FolB"/>
    <property type="match status" value="1"/>
</dbReference>
<dbReference type="EC" id="4.1.2.25" evidence="6"/>
<dbReference type="PANTHER" id="PTHR42844:SF1">
    <property type="entry name" value="DIHYDRONEOPTERIN ALDOLASE 1-RELATED"/>
    <property type="match status" value="1"/>
</dbReference>
<evidence type="ECO:0000259" key="7">
    <source>
        <dbReference type="SMART" id="SM00905"/>
    </source>
</evidence>
<dbReference type="GO" id="GO:0005737">
    <property type="term" value="C:cytoplasm"/>
    <property type="evidence" value="ECO:0007669"/>
    <property type="project" value="TreeGrafter"/>
</dbReference>
<dbReference type="SUPFAM" id="SSF55620">
    <property type="entry name" value="Tetrahydrobiopterin biosynthesis enzymes-like"/>
    <property type="match status" value="1"/>
</dbReference>
<dbReference type="GO" id="GO:0004150">
    <property type="term" value="F:dihydroneopterin aldolase activity"/>
    <property type="evidence" value="ECO:0007669"/>
    <property type="project" value="UniProtKB-UniRule"/>
</dbReference>
<comment type="function">
    <text evidence="6">Catalyzes the conversion of 7,8-dihydroneopterin to 6-hydroxymethyl-7,8-dihydropterin.</text>
</comment>
<comment type="catalytic activity">
    <reaction evidence="1 6">
        <text>7,8-dihydroneopterin = 6-hydroxymethyl-7,8-dihydropterin + glycolaldehyde</text>
        <dbReference type="Rhea" id="RHEA:10540"/>
        <dbReference type="ChEBI" id="CHEBI:17001"/>
        <dbReference type="ChEBI" id="CHEBI:17071"/>
        <dbReference type="ChEBI" id="CHEBI:44841"/>
        <dbReference type="EC" id="4.1.2.25"/>
    </reaction>
</comment>
<evidence type="ECO:0000313" key="8">
    <source>
        <dbReference type="EMBL" id="SHK05889.1"/>
    </source>
</evidence>
<protein>
    <recommendedName>
        <fullName evidence="6">7,8-dihydroneopterin aldolase</fullName>
        <ecNumber evidence="6">4.1.2.25</ecNumber>
    </recommendedName>
</protein>
<dbReference type="InterPro" id="IPR043133">
    <property type="entry name" value="GTP-CH-I_C/QueF"/>
</dbReference>
<organism evidence="8 9">
    <name type="scientific">Epilithonimonas mollis</name>
    <dbReference type="NCBI Taxonomy" id="216903"/>
    <lineage>
        <taxon>Bacteria</taxon>
        <taxon>Pseudomonadati</taxon>
        <taxon>Bacteroidota</taxon>
        <taxon>Flavobacteriia</taxon>
        <taxon>Flavobacteriales</taxon>
        <taxon>Weeksellaceae</taxon>
        <taxon>Chryseobacterium group</taxon>
        <taxon>Epilithonimonas</taxon>
    </lineage>
</organism>
<dbReference type="InterPro" id="IPR006156">
    <property type="entry name" value="Dihydroneopterin_aldolase"/>
</dbReference>
<dbReference type="InterPro" id="IPR006157">
    <property type="entry name" value="FolB_dom"/>
</dbReference>
<dbReference type="Proteomes" id="UP000184498">
    <property type="component" value="Unassembled WGS sequence"/>
</dbReference>
<dbReference type="AlphaFoldDB" id="A0A1M6PD69"/>
<dbReference type="NCBIfam" id="TIGR00526">
    <property type="entry name" value="folB_dom"/>
    <property type="match status" value="1"/>
</dbReference>
<dbReference type="UniPathway" id="UPA00077">
    <property type="reaction ID" value="UER00154"/>
</dbReference>
<dbReference type="NCBIfam" id="TIGR00525">
    <property type="entry name" value="folB"/>
    <property type="match status" value="1"/>
</dbReference>
<evidence type="ECO:0000256" key="1">
    <source>
        <dbReference type="ARBA" id="ARBA00001353"/>
    </source>
</evidence>
<dbReference type="STRING" id="216903.SAMN05444371_1020"/>
<dbReference type="Gene3D" id="3.30.1130.10">
    <property type="match status" value="1"/>
</dbReference>
<comment type="pathway">
    <text evidence="2 6">Cofactor biosynthesis; tetrahydrofolate biosynthesis; 2-amino-4-hydroxy-6-hydroxymethyl-7,8-dihydropteridine diphosphate from 7,8-dihydroneopterin triphosphate: step 3/4.</text>
</comment>
<evidence type="ECO:0000313" key="9">
    <source>
        <dbReference type="Proteomes" id="UP000184498"/>
    </source>
</evidence>
<dbReference type="GO" id="GO:0046656">
    <property type="term" value="P:folic acid biosynthetic process"/>
    <property type="evidence" value="ECO:0007669"/>
    <property type="project" value="UniProtKB-UniRule"/>
</dbReference>
<evidence type="ECO:0000256" key="4">
    <source>
        <dbReference type="ARBA" id="ARBA00022909"/>
    </source>
</evidence>
<evidence type="ECO:0000256" key="5">
    <source>
        <dbReference type="ARBA" id="ARBA00023239"/>
    </source>
</evidence>
<keyword evidence="5 6" id="KW-0456">Lyase</keyword>
<comment type="similarity">
    <text evidence="3 6">Belongs to the DHNA family.</text>
</comment>
<dbReference type="Pfam" id="PF02152">
    <property type="entry name" value="FolB"/>
    <property type="match status" value="1"/>
</dbReference>
<evidence type="ECO:0000256" key="3">
    <source>
        <dbReference type="ARBA" id="ARBA00005708"/>
    </source>
</evidence>
<name>A0A1M6PD69_9FLAO</name>
<dbReference type="PANTHER" id="PTHR42844">
    <property type="entry name" value="DIHYDRONEOPTERIN ALDOLASE 1-RELATED"/>
    <property type="match status" value="1"/>
</dbReference>
<dbReference type="GO" id="GO:0046654">
    <property type="term" value="P:tetrahydrofolate biosynthetic process"/>
    <property type="evidence" value="ECO:0007669"/>
    <property type="project" value="UniProtKB-UniRule"/>
</dbReference>
<reference evidence="9" key="1">
    <citation type="submission" date="2016-11" db="EMBL/GenBank/DDBJ databases">
        <authorList>
            <person name="Varghese N."/>
            <person name="Submissions S."/>
        </authorList>
    </citation>
    <scope>NUCLEOTIDE SEQUENCE [LARGE SCALE GENOMIC DNA]</scope>
    <source>
        <strain evidence="9">DSM 18016</strain>
    </source>
</reference>
<gene>
    <name evidence="8" type="ORF">SAMN05444371_1020</name>
</gene>
<dbReference type="RefSeq" id="WP_072996707.1">
    <property type="nucleotide sequence ID" value="NZ_FRAM01000001.1"/>
</dbReference>
<accession>A0A1M6PD69</accession>
<evidence type="ECO:0000256" key="2">
    <source>
        <dbReference type="ARBA" id="ARBA00005013"/>
    </source>
</evidence>
<keyword evidence="4 6" id="KW-0289">Folate biosynthesis</keyword>
<dbReference type="EMBL" id="FRAM01000001">
    <property type="protein sequence ID" value="SHK05889.1"/>
    <property type="molecule type" value="Genomic_DNA"/>
</dbReference>
<evidence type="ECO:0000256" key="6">
    <source>
        <dbReference type="RuleBase" id="RU362079"/>
    </source>
</evidence>
<keyword evidence="9" id="KW-1185">Reference proteome</keyword>
<feature type="domain" description="Dihydroneopterin aldolase/epimerase" evidence="7">
    <location>
        <begin position="5"/>
        <end position="117"/>
    </location>
</feature>
<sequence>MKSKIILEDIKIYAYHGVLQEEAIIGNHYVVNAELHADLEKASQTDNLNDTINYAQVNEIIHQEMAIRSELLEHVIGRIINKIESKFPQITFIRIKLTKTIPPMPGEMKGVSLEFEKEIN</sequence>
<dbReference type="OrthoDB" id="9803748at2"/>